<reference evidence="2" key="2">
    <citation type="submission" date="2022-01" db="EMBL/GenBank/DDBJ databases">
        <authorList>
            <person name="Yamashiro T."/>
            <person name="Shiraishi A."/>
            <person name="Satake H."/>
            <person name="Nakayama K."/>
        </authorList>
    </citation>
    <scope>NUCLEOTIDE SEQUENCE</scope>
</reference>
<comment type="caution">
    <text evidence="2">The sequence shown here is derived from an EMBL/GenBank/DDBJ whole genome shotgun (WGS) entry which is preliminary data.</text>
</comment>
<accession>A0ABQ5FP99</accession>
<gene>
    <name evidence="2" type="ORF">Tco_1016626</name>
</gene>
<dbReference type="EMBL" id="BQNB010017607">
    <property type="protein sequence ID" value="GJT65146.1"/>
    <property type="molecule type" value="Genomic_DNA"/>
</dbReference>
<feature type="compositionally biased region" description="Low complexity" evidence="1">
    <location>
        <begin position="138"/>
        <end position="157"/>
    </location>
</feature>
<name>A0ABQ5FP99_9ASTR</name>
<evidence type="ECO:0000256" key="1">
    <source>
        <dbReference type="SAM" id="MobiDB-lite"/>
    </source>
</evidence>
<evidence type="ECO:0000313" key="2">
    <source>
        <dbReference type="EMBL" id="GJT65146.1"/>
    </source>
</evidence>
<dbReference type="Proteomes" id="UP001151760">
    <property type="component" value="Unassembled WGS sequence"/>
</dbReference>
<keyword evidence="3" id="KW-1185">Reference proteome</keyword>
<feature type="region of interest" description="Disordered" evidence="1">
    <location>
        <begin position="1"/>
        <end position="26"/>
    </location>
</feature>
<proteinExistence type="predicted"/>
<organism evidence="2 3">
    <name type="scientific">Tanacetum coccineum</name>
    <dbReference type="NCBI Taxonomy" id="301880"/>
    <lineage>
        <taxon>Eukaryota</taxon>
        <taxon>Viridiplantae</taxon>
        <taxon>Streptophyta</taxon>
        <taxon>Embryophyta</taxon>
        <taxon>Tracheophyta</taxon>
        <taxon>Spermatophyta</taxon>
        <taxon>Magnoliopsida</taxon>
        <taxon>eudicotyledons</taxon>
        <taxon>Gunneridae</taxon>
        <taxon>Pentapetalae</taxon>
        <taxon>asterids</taxon>
        <taxon>campanulids</taxon>
        <taxon>Asterales</taxon>
        <taxon>Asteraceae</taxon>
        <taxon>Asteroideae</taxon>
        <taxon>Anthemideae</taxon>
        <taxon>Anthemidinae</taxon>
        <taxon>Tanacetum</taxon>
    </lineage>
</organism>
<feature type="region of interest" description="Disordered" evidence="1">
    <location>
        <begin position="135"/>
        <end position="157"/>
    </location>
</feature>
<evidence type="ECO:0000313" key="3">
    <source>
        <dbReference type="Proteomes" id="UP001151760"/>
    </source>
</evidence>
<sequence length="192" mass="21208">MQPLTPQTVHIAPSGDDYVAPATNPMSNKQLNKFEEEFSNITKGSEKEYDNPVIDTYDCENFIWKLLHQVSQSSREMKSQQQYGSNLSFPSAFWTTAFVSLESYSADVIEYFEPTSVVRLVPHVLVAQVPVSLDQDAPSGSHSPSSSDHQSSSVHQGVAADHSFEVNPFAPANHEPFVNVFAPDPSSEAFNI</sequence>
<protein>
    <submittedName>
        <fullName evidence="2">Uncharacterized protein</fullName>
    </submittedName>
</protein>
<reference evidence="2" key="1">
    <citation type="journal article" date="2022" name="Int. J. Mol. Sci.">
        <title>Draft Genome of Tanacetum Coccineum: Genomic Comparison of Closely Related Tanacetum-Family Plants.</title>
        <authorList>
            <person name="Yamashiro T."/>
            <person name="Shiraishi A."/>
            <person name="Nakayama K."/>
            <person name="Satake H."/>
        </authorList>
    </citation>
    <scope>NUCLEOTIDE SEQUENCE</scope>
</reference>